<dbReference type="Proteomes" id="UP001165122">
    <property type="component" value="Unassembled WGS sequence"/>
</dbReference>
<proteinExistence type="predicted"/>
<feature type="compositionally biased region" description="Polar residues" evidence="1">
    <location>
        <begin position="24"/>
        <end position="45"/>
    </location>
</feature>
<evidence type="ECO:0000313" key="4">
    <source>
        <dbReference type="Proteomes" id="UP001165122"/>
    </source>
</evidence>
<keyword evidence="2" id="KW-0732">Signal</keyword>
<evidence type="ECO:0000256" key="1">
    <source>
        <dbReference type="SAM" id="MobiDB-lite"/>
    </source>
</evidence>
<comment type="caution">
    <text evidence="3">The sequence shown here is derived from an EMBL/GenBank/DDBJ whole genome shotgun (WGS) entry which is preliminary data.</text>
</comment>
<organism evidence="3 4">
    <name type="scientific">Triparma laevis f. longispina</name>
    <dbReference type="NCBI Taxonomy" id="1714387"/>
    <lineage>
        <taxon>Eukaryota</taxon>
        <taxon>Sar</taxon>
        <taxon>Stramenopiles</taxon>
        <taxon>Ochrophyta</taxon>
        <taxon>Bolidophyceae</taxon>
        <taxon>Parmales</taxon>
        <taxon>Triparmaceae</taxon>
        <taxon>Triparma</taxon>
    </lineage>
</organism>
<feature type="signal peptide" evidence="2">
    <location>
        <begin position="1"/>
        <end position="19"/>
    </location>
</feature>
<keyword evidence="4" id="KW-1185">Reference proteome</keyword>
<dbReference type="OrthoDB" id="10478714at2759"/>
<evidence type="ECO:0000313" key="3">
    <source>
        <dbReference type="EMBL" id="GMI07681.1"/>
    </source>
</evidence>
<accession>A0A9W7CN44</accession>
<dbReference type="AlphaFoldDB" id="A0A9W7CN44"/>
<gene>
    <name evidence="3" type="ORF">TrLO_g13231</name>
</gene>
<evidence type="ECO:0000256" key="2">
    <source>
        <dbReference type="SAM" id="SignalP"/>
    </source>
</evidence>
<feature type="region of interest" description="Disordered" evidence="1">
    <location>
        <begin position="24"/>
        <end position="49"/>
    </location>
</feature>
<protein>
    <submittedName>
        <fullName evidence="3">Uncharacterized protein</fullName>
    </submittedName>
</protein>
<reference evidence="4" key="1">
    <citation type="journal article" date="2023" name="Commun. Biol.">
        <title>Genome analysis of Parmales, the sister group of diatoms, reveals the evolutionary specialization of diatoms from phago-mixotrophs to photoautotrophs.</title>
        <authorList>
            <person name="Ban H."/>
            <person name="Sato S."/>
            <person name="Yoshikawa S."/>
            <person name="Yamada K."/>
            <person name="Nakamura Y."/>
            <person name="Ichinomiya M."/>
            <person name="Sato N."/>
            <person name="Blanc-Mathieu R."/>
            <person name="Endo H."/>
            <person name="Kuwata A."/>
            <person name="Ogata H."/>
        </authorList>
    </citation>
    <scope>NUCLEOTIDE SEQUENCE [LARGE SCALE GENOMIC DNA]</scope>
    <source>
        <strain evidence="4">NIES 3700</strain>
    </source>
</reference>
<feature type="chain" id="PRO_5040882946" evidence="2">
    <location>
        <begin position="20"/>
        <end position="143"/>
    </location>
</feature>
<name>A0A9W7CN44_9STRA</name>
<dbReference type="EMBL" id="BRXW01000114">
    <property type="protein sequence ID" value="GMI07681.1"/>
    <property type="molecule type" value="Genomic_DNA"/>
</dbReference>
<sequence>MQTILLICLLFCLFHRATCWSTSPPLRTPTKPSQNPDQSTENPNHFSPPLTAFKVALSWFEIENAINGSPTEADETPNFQFAPMTEWPPISDSKIWPPMPSSTSLSSQMDSSEDYGEDGSFVIEDDITISRKILRNLKKIMHL</sequence>